<protein>
    <recommendedName>
        <fullName evidence="6">RING-type domain-containing protein</fullName>
    </recommendedName>
</protein>
<reference evidence="7 8" key="1">
    <citation type="submission" date="2019-12" db="EMBL/GenBank/DDBJ databases">
        <authorList>
            <person name="Floudas D."/>
            <person name="Bentzer J."/>
            <person name="Ahren D."/>
            <person name="Johansson T."/>
            <person name="Persson P."/>
            <person name="Tunlid A."/>
        </authorList>
    </citation>
    <scope>NUCLEOTIDE SEQUENCE [LARGE SCALE GENOMIC DNA]</scope>
    <source>
        <strain evidence="7 8">CBS 102.39</strain>
    </source>
</reference>
<dbReference type="Gene3D" id="3.30.40.10">
    <property type="entry name" value="Zinc/RING finger domain, C3HC4 (zinc finger)"/>
    <property type="match status" value="1"/>
</dbReference>
<keyword evidence="8" id="KW-1185">Reference proteome</keyword>
<evidence type="ECO:0000259" key="6">
    <source>
        <dbReference type="PROSITE" id="PS50089"/>
    </source>
</evidence>
<dbReference type="PROSITE" id="PS00518">
    <property type="entry name" value="ZF_RING_1"/>
    <property type="match status" value="1"/>
</dbReference>
<dbReference type="InterPro" id="IPR001841">
    <property type="entry name" value="Znf_RING"/>
</dbReference>
<dbReference type="OrthoDB" id="6105938at2759"/>
<dbReference type="InterPro" id="IPR017907">
    <property type="entry name" value="Znf_RING_CS"/>
</dbReference>
<dbReference type="Proteomes" id="UP000521872">
    <property type="component" value="Unassembled WGS sequence"/>
</dbReference>
<evidence type="ECO:0000256" key="1">
    <source>
        <dbReference type="ARBA" id="ARBA00022723"/>
    </source>
</evidence>
<dbReference type="SMART" id="SM00184">
    <property type="entry name" value="RING"/>
    <property type="match status" value="1"/>
</dbReference>
<evidence type="ECO:0000313" key="7">
    <source>
        <dbReference type="EMBL" id="KAF4610141.1"/>
    </source>
</evidence>
<evidence type="ECO:0000313" key="8">
    <source>
        <dbReference type="Proteomes" id="UP000521872"/>
    </source>
</evidence>
<name>A0A8H4QG79_9AGAR</name>
<proteinExistence type="predicted"/>
<dbReference type="InterPro" id="IPR013083">
    <property type="entry name" value="Znf_RING/FYVE/PHD"/>
</dbReference>
<comment type="caution">
    <text evidence="7">The sequence shown here is derived from an EMBL/GenBank/DDBJ whole genome shotgun (WGS) entry which is preliminary data.</text>
</comment>
<keyword evidence="5" id="KW-0175">Coiled coil</keyword>
<dbReference type="SUPFAM" id="SSF57850">
    <property type="entry name" value="RING/U-box"/>
    <property type="match status" value="1"/>
</dbReference>
<feature type="coiled-coil region" evidence="5">
    <location>
        <begin position="145"/>
        <end position="172"/>
    </location>
</feature>
<accession>A0A8H4QG79</accession>
<dbReference type="EMBL" id="JAACJL010000059">
    <property type="protein sequence ID" value="KAF4610141.1"/>
    <property type="molecule type" value="Genomic_DNA"/>
</dbReference>
<keyword evidence="2 4" id="KW-0863">Zinc-finger</keyword>
<sequence>MLSLGPGSSCDVCYERFGKDSKAPMSVPCGHVFCRTCIDQLGQICALCRVPFRREKCIRLHVDIDEVVQECSEEELNRAQRLQASMCKIADTGITEKLLRELLQEAKEFLKPQPKHLHRDLRAFHKLLTYLCEIRASLKSQKPALASLHEEIQGLKQEKAYLLDKLATEKEQRKLERESSLAVETSLRNSYHDAIEVYQATIE</sequence>
<feature type="domain" description="RING-type" evidence="6">
    <location>
        <begin position="10"/>
        <end position="49"/>
    </location>
</feature>
<dbReference type="PROSITE" id="PS50089">
    <property type="entry name" value="ZF_RING_2"/>
    <property type="match status" value="1"/>
</dbReference>
<keyword evidence="1" id="KW-0479">Metal-binding</keyword>
<evidence type="ECO:0000256" key="2">
    <source>
        <dbReference type="ARBA" id="ARBA00022771"/>
    </source>
</evidence>
<evidence type="ECO:0000256" key="3">
    <source>
        <dbReference type="ARBA" id="ARBA00022833"/>
    </source>
</evidence>
<dbReference type="AlphaFoldDB" id="A0A8H4QG79"/>
<dbReference type="GO" id="GO:0008270">
    <property type="term" value="F:zinc ion binding"/>
    <property type="evidence" value="ECO:0007669"/>
    <property type="project" value="UniProtKB-KW"/>
</dbReference>
<dbReference type="Pfam" id="PF14634">
    <property type="entry name" value="zf-RING_5"/>
    <property type="match status" value="1"/>
</dbReference>
<keyword evidence="3" id="KW-0862">Zinc</keyword>
<gene>
    <name evidence="7" type="ORF">D9613_010688</name>
</gene>
<evidence type="ECO:0000256" key="4">
    <source>
        <dbReference type="PROSITE-ProRule" id="PRU00175"/>
    </source>
</evidence>
<organism evidence="7 8">
    <name type="scientific">Agrocybe pediades</name>
    <dbReference type="NCBI Taxonomy" id="84607"/>
    <lineage>
        <taxon>Eukaryota</taxon>
        <taxon>Fungi</taxon>
        <taxon>Dikarya</taxon>
        <taxon>Basidiomycota</taxon>
        <taxon>Agaricomycotina</taxon>
        <taxon>Agaricomycetes</taxon>
        <taxon>Agaricomycetidae</taxon>
        <taxon>Agaricales</taxon>
        <taxon>Agaricineae</taxon>
        <taxon>Strophariaceae</taxon>
        <taxon>Agrocybe</taxon>
    </lineage>
</organism>
<evidence type="ECO:0000256" key="5">
    <source>
        <dbReference type="SAM" id="Coils"/>
    </source>
</evidence>